<dbReference type="PROSITE" id="PS51257">
    <property type="entry name" value="PROKAR_LIPOPROTEIN"/>
    <property type="match status" value="1"/>
</dbReference>
<dbReference type="RefSeq" id="WP_207338919.1">
    <property type="nucleotide sequence ID" value="NZ_CP074405.1"/>
</dbReference>
<protein>
    <recommendedName>
        <fullName evidence="4">Lipoprotein</fullName>
    </recommendedName>
</protein>
<keyword evidence="1" id="KW-0732">Signal</keyword>
<proteinExistence type="predicted"/>
<dbReference type="EMBL" id="CP074405">
    <property type="protein sequence ID" value="QVI61315.1"/>
    <property type="molecule type" value="Genomic_DNA"/>
</dbReference>
<dbReference type="Proteomes" id="UP000677804">
    <property type="component" value="Chromosome"/>
</dbReference>
<evidence type="ECO:0008006" key="4">
    <source>
        <dbReference type="Google" id="ProtNLM"/>
    </source>
</evidence>
<evidence type="ECO:0000313" key="2">
    <source>
        <dbReference type="EMBL" id="QVI61315.1"/>
    </source>
</evidence>
<gene>
    <name evidence="2" type="ORF">KG103_12570</name>
</gene>
<keyword evidence="3" id="KW-1185">Reference proteome</keyword>
<reference evidence="2 3" key="1">
    <citation type="submission" date="2021-05" db="EMBL/GenBank/DDBJ databases">
        <title>Novel species in genus Cellulomonas.</title>
        <authorList>
            <person name="Zhang G."/>
        </authorList>
    </citation>
    <scope>NUCLEOTIDE SEQUENCE [LARGE SCALE GENOMIC DNA]</scope>
    <source>
        <strain evidence="3">zg-ZUI222</strain>
    </source>
</reference>
<feature type="signal peptide" evidence="1">
    <location>
        <begin position="1"/>
        <end position="20"/>
    </location>
</feature>
<accession>A0ABX8D332</accession>
<evidence type="ECO:0000256" key="1">
    <source>
        <dbReference type="SAM" id="SignalP"/>
    </source>
</evidence>
<evidence type="ECO:0000313" key="3">
    <source>
        <dbReference type="Proteomes" id="UP000677804"/>
    </source>
</evidence>
<organism evidence="2 3">
    <name type="scientific">Cellulomonas wangleii</name>
    <dbReference type="NCBI Taxonomy" id="2816956"/>
    <lineage>
        <taxon>Bacteria</taxon>
        <taxon>Bacillati</taxon>
        <taxon>Actinomycetota</taxon>
        <taxon>Actinomycetes</taxon>
        <taxon>Micrococcales</taxon>
        <taxon>Cellulomonadaceae</taxon>
        <taxon>Cellulomonas</taxon>
    </lineage>
</organism>
<name>A0ABX8D332_9CELL</name>
<feature type="chain" id="PRO_5046484519" description="Lipoprotein" evidence="1">
    <location>
        <begin position="21"/>
        <end position="328"/>
    </location>
</feature>
<sequence>MRRTPGLPVLSLAVAALVLAGCTAGGSDAPSDDATGPLSAWFEKVGGSYEGEDYERQQREAEEIVAACMAEEGFEYAPAEPMAGGEAEDAPEMDTKEFAEQYGYGVTFSDELYGSGEEWVDPNEDYVAAMSESEQAAYYEALMGAMADYDYAADPEGTNMPGWEEQGCNGKAQHEVYDQDIWSNPALESFWDEMQREYEGLADANPELAEAEKKWSACMAEAGFDFAGPDEAQQSVYDQWDALYQALPAYDPDADPDELDPAAYEIDPAAEAELREQELTLAPADYECRSSTGYDKAYDVANLELEKRLWDKYGAELEAATGGSTPSE</sequence>